<dbReference type="InterPro" id="IPR001461">
    <property type="entry name" value="Aspartic_peptidase_A1"/>
</dbReference>
<keyword evidence="8" id="KW-1133">Transmembrane helix</keyword>
<keyword evidence="3" id="KW-0645">Protease</keyword>
<dbReference type="InterPro" id="IPR032861">
    <property type="entry name" value="TAXi_N"/>
</dbReference>
<keyword evidence="6" id="KW-0064">Aspartyl protease</keyword>
<name>A0A9D4UHL7_ADICA</name>
<comment type="subcellular location">
    <subcellularLocation>
        <location evidence="1">Membrane</location>
    </subcellularLocation>
</comment>
<dbReference type="Pfam" id="PF14543">
    <property type="entry name" value="TAXi_N"/>
    <property type="match status" value="1"/>
</dbReference>
<comment type="similarity">
    <text evidence="2">Belongs to the peptidase A1 family.</text>
</comment>
<dbReference type="InterPro" id="IPR033121">
    <property type="entry name" value="PEPTIDASE_A1"/>
</dbReference>
<dbReference type="InterPro" id="IPR034161">
    <property type="entry name" value="Pepsin-like_plant"/>
</dbReference>
<evidence type="ECO:0000256" key="8">
    <source>
        <dbReference type="ARBA" id="ARBA00022989"/>
    </source>
</evidence>
<evidence type="ECO:0000256" key="6">
    <source>
        <dbReference type="ARBA" id="ARBA00022750"/>
    </source>
</evidence>
<keyword evidence="7" id="KW-0378">Hydrolase</keyword>
<evidence type="ECO:0000256" key="10">
    <source>
        <dbReference type="ARBA" id="ARBA00023180"/>
    </source>
</evidence>
<keyword evidence="4" id="KW-0812">Transmembrane</keyword>
<evidence type="ECO:0000256" key="11">
    <source>
        <dbReference type="PIRSR" id="PIRSR601461-1"/>
    </source>
</evidence>
<dbReference type="Pfam" id="PF14541">
    <property type="entry name" value="TAXi_C"/>
    <property type="match status" value="1"/>
</dbReference>
<evidence type="ECO:0000256" key="5">
    <source>
        <dbReference type="ARBA" id="ARBA00022729"/>
    </source>
</evidence>
<gene>
    <name evidence="13" type="ORF">GOP47_0018106</name>
</gene>
<dbReference type="AlphaFoldDB" id="A0A9D4UHL7"/>
<dbReference type="GO" id="GO:0004190">
    <property type="term" value="F:aspartic-type endopeptidase activity"/>
    <property type="evidence" value="ECO:0007669"/>
    <property type="project" value="UniProtKB-KW"/>
</dbReference>
<dbReference type="CDD" id="cd05476">
    <property type="entry name" value="pepsin_A_like_plant"/>
    <property type="match status" value="1"/>
</dbReference>
<evidence type="ECO:0000256" key="4">
    <source>
        <dbReference type="ARBA" id="ARBA00022692"/>
    </source>
</evidence>
<evidence type="ECO:0000256" key="1">
    <source>
        <dbReference type="ARBA" id="ARBA00004370"/>
    </source>
</evidence>
<feature type="active site" evidence="11">
    <location>
        <position position="343"/>
    </location>
</feature>
<evidence type="ECO:0000313" key="14">
    <source>
        <dbReference type="Proteomes" id="UP000886520"/>
    </source>
</evidence>
<keyword evidence="9" id="KW-0472">Membrane</keyword>
<evidence type="ECO:0000256" key="7">
    <source>
        <dbReference type="ARBA" id="ARBA00022801"/>
    </source>
</evidence>
<evidence type="ECO:0000256" key="2">
    <source>
        <dbReference type="ARBA" id="ARBA00007447"/>
    </source>
</evidence>
<comment type="caution">
    <text evidence="13">The sequence shown here is derived from an EMBL/GenBank/DDBJ whole genome shotgun (WGS) entry which is preliminary data.</text>
</comment>
<sequence length="561" mass="60533">MPMVTPHIATAESQSARKRAHPCMTIPARFLFLALLALYLTSAAAAATSGHATLFALQQHKFNGSLFKHGGNPVSLDHLSHLQWRDSKRRSRVLSEADPVSFRLGGIADPNIAGLYFTEIQLGNPPSKYYVQVDTGSDLLWVNCANCRTCSRTTDLGVHLALYDPGASSTSSRVLCGDNYCNAASSGCLAEEACVYQLGYGDGSSSEGFFVRDSLQLNIVAKNSSINASAIVAFGCGTRQGGELRSSDQALDGILGFGQSSLSIISQLRSKNEAPGVFAHCLENDGEGGGILVIGKVQAPGLVYTPILQNTPHYNVDLKSISVKDVSIPIDSSASPNGGTIVDSGTTLTYLSDAAYEPLLKAIFDAMPVGTSRFRWQGMICVPYTESVDEVFPTVTFTFDGDGAGSDMIIRPLEYLIQVEGQPGQGWCIGFQTTGSSALNLNILGDLVLKDRLVVYDLEQQRIGWVDYDCGSNVTVLSSTGQRTNVLSSTIPMGSAGYSMYLRKALGEYRQMLVSGSICFLHHQFSRVACEVTQTRVTQISYGNCLNIWQGYDHRRGRQRT</sequence>
<evidence type="ECO:0000313" key="13">
    <source>
        <dbReference type="EMBL" id="KAI5067578.1"/>
    </source>
</evidence>
<dbReference type="InterPro" id="IPR021109">
    <property type="entry name" value="Peptidase_aspartic_dom_sf"/>
</dbReference>
<dbReference type="InterPro" id="IPR032799">
    <property type="entry name" value="TAXi_C"/>
</dbReference>
<dbReference type="OrthoDB" id="2747330at2759"/>
<dbReference type="EMBL" id="JABFUD020000017">
    <property type="protein sequence ID" value="KAI5067578.1"/>
    <property type="molecule type" value="Genomic_DNA"/>
</dbReference>
<evidence type="ECO:0000256" key="9">
    <source>
        <dbReference type="ARBA" id="ARBA00023136"/>
    </source>
</evidence>
<dbReference type="SUPFAM" id="SSF50630">
    <property type="entry name" value="Acid proteases"/>
    <property type="match status" value="1"/>
</dbReference>
<dbReference type="PROSITE" id="PS51767">
    <property type="entry name" value="PEPTIDASE_A1"/>
    <property type="match status" value="1"/>
</dbReference>
<dbReference type="GO" id="GO:0006508">
    <property type="term" value="P:proteolysis"/>
    <property type="evidence" value="ECO:0007669"/>
    <property type="project" value="UniProtKB-KW"/>
</dbReference>
<dbReference type="PANTHER" id="PTHR13683">
    <property type="entry name" value="ASPARTYL PROTEASES"/>
    <property type="match status" value="1"/>
</dbReference>
<feature type="domain" description="Peptidase A1" evidence="12">
    <location>
        <begin position="116"/>
        <end position="466"/>
    </location>
</feature>
<feature type="active site" evidence="11">
    <location>
        <position position="134"/>
    </location>
</feature>
<proteinExistence type="inferred from homology"/>
<protein>
    <recommendedName>
        <fullName evidence="12">Peptidase A1 domain-containing protein</fullName>
    </recommendedName>
</protein>
<reference evidence="13" key="1">
    <citation type="submission" date="2021-01" db="EMBL/GenBank/DDBJ databases">
        <title>Adiantum capillus-veneris genome.</title>
        <authorList>
            <person name="Fang Y."/>
            <person name="Liao Q."/>
        </authorList>
    </citation>
    <scope>NUCLEOTIDE SEQUENCE</scope>
    <source>
        <strain evidence="13">H3</strain>
        <tissue evidence="13">Leaf</tissue>
    </source>
</reference>
<dbReference type="Proteomes" id="UP000886520">
    <property type="component" value="Chromosome 17"/>
</dbReference>
<dbReference type="PRINTS" id="PR00792">
    <property type="entry name" value="PEPSIN"/>
</dbReference>
<keyword evidence="5" id="KW-0732">Signal</keyword>
<evidence type="ECO:0000259" key="12">
    <source>
        <dbReference type="PROSITE" id="PS51767"/>
    </source>
</evidence>
<dbReference type="PANTHER" id="PTHR13683:SF375">
    <property type="entry name" value="PEPTIDASE A1 DOMAIN-CONTAINING PROTEIN"/>
    <property type="match status" value="1"/>
</dbReference>
<evidence type="ECO:0000256" key="3">
    <source>
        <dbReference type="ARBA" id="ARBA00022670"/>
    </source>
</evidence>
<dbReference type="GO" id="GO:0016020">
    <property type="term" value="C:membrane"/>
    <property type="evidence" value="ECO:0007669"/>
    <property type="project" value="UniProtKB-SubCell"/>
</dbReference>
<dbReference type="Gene3D" id="2.40.70.10">
    <property type="entry name" value="Acid Proteases"/>
    <property type="match status" value="2"/>
</dbReference>
<organism evidence="13 14">
    <name type="scientific">Adiantum capillus-veneris</name>
    <name type="common">Maidenhair fern</name>
    <dbReference type="NCBI Taxonomy" id="13818"/>
    <lineage>
        <taxon>Eukaryota</taxon>
        <taxon>Viridiplantae</taxon>
        <taxon>Streptophyta</taxon>
        <taxon>Embryophyta</taxon>
        <taxon>Tracheophyta</taxon>
        <taxon>Polypodiopsida</taxon>
        <taxon>Polypodiidae</taxon>
        <taxon>Polypodiales</taxon>
        <taxon>Pteridineae</taxon>
        <taxon>Pteridaceae</taxon>
        <taxon>Vittarioideae</taxon>
        <taxon>Adiantum</taxon>
    </lineage>
</organism>
<accession>A0A9D4UHL7</accession>
<keyword evidence="14" id="KW-1185">Reference proteome</keyword>
<keyword evidence="10" id="KW-0325">Glycoprotein</keyword>